<keyword evidence="2 6" id="KW-0812">Transmembrane</keyword>
<comment type="caution">
    <text evidence="9">The sequence shown here is derived from an EMBL/GenBank/DDBJ whole genome shotgun (WGS) entry which is preliminary data.</text>
</comment>
<evidence type="ECO:0000256" key="1">
    <source>
        <dbReference type="ARBA" id="ARBA00004167"/>
    </source>
</evidence>
<dbReference type="RefSeq" id="XP_056523154.1">
    <property type="nucleotide sequence ID" value="XM_056664097.1"/>
</dbReference>
<keyword evidence="3 6" id="KW-1133">Transmembrane helix</keyword>
<reference evidence="9" key="1">
    <citation type="submission" date="2022-11" db="EMBL/GenBank/DDBJ databases">
        <authorList>
            <person name="Petersen C."/>
        </authorList>
    </citation>
    <scope>NUCLEOTIDE SEQUENCE</scope>
    <source>
        <strain evidence="9">IBT 22155</strain>
    </source>
</reference>
<dbReference type="SMART" id="SM00321">
    <property type="entry name" value="WSC"/>
    <property type="match status" value="1"/>
</dbReference>
<gene>
    <name evidence="9" type="ORF">N7515_003353</name>
</gene>
<feature type="region of interest" description="Disordered" evidence="5">
    <location>
        <begin position="219"/>
        <end position="245"/>
    </location>
</feature>
<proteinExistence type="predicted"/>
<feature type="chain" id="PRO_5040983498" evidence="7">
    <location>
        <begin position="23"/>
        <end position="295"/>
    </location>
</feature>
<dbReference type="PANTHER" id="PTHR15549">
    <property type="entry name" value="PAIRED IMMUNOGLOBULIN-LIKE TYPE 2 RECEPTOR"/>
    <property type="match status" value="1"/>
</dbReference>
<dbReference type="InterPro" id="IPR002889">
    <property type="entry name" value="WSC_carb-bd"/>
</dbReference>
<dbReference type="InterPro" id="IPR051694">
    <property type="entry name" value="Immunoregulatory_rcpt-like"/>
</dbReference>
<name>A0A9W9H4H8_9EURO</name>
<feature type="compositionally biased region" description="Low complexity" evidence="5">
    <location>
        <begin position="151"/>
        <end position="167"/>
    </location>
</feature>
<evidence type="ECO:0000313" key="9">
    <source>
        <dbReference type="EMBL" id="KAJ5138505.1"/>
    </source>
</evidence>
<organism evidence="9 10">
    <name type="scientific">Penicillium bovifimosum</name>
    <dbReference type="NCBI Taxonomy" id="126998"/>
    <lineage>
        <taxon>Eukaryota</taxon>
        <taxon>Fungi</taxon>
        <taxon>Dikarya</taxon>
        <taxon>Ascomycota</taxon>
        <taxon>Pezizomycotina</taxon>
        <taxon>Eurotiomycetes</taxon>
        <taxon>Eurotiomycetidae</taxon>
        <taxon>Eurotiales</taxon>
        <taxon>Aspergillaceae</taxon>
        <taxon>Penicillium</taxon>
    </lineage>
</organism>
<protein>
    <submittedName>
        <fullName evidence="9">Carbohydrate-binding WSC subgroup</fullName>
    </submittedName>
</protein>
<evidence type="ECO:0000259" key="8">
    <source>
        <dbReference type="PROSITE" id="PS51212"/>
    </source>
</evidence>
<evidence type="ECO:0000313" key="10">
    <source>
        <dbReference type="Proteomes" id="UP001149079"/>
    </source>
</evidence>
<feature type="region of interest" description="Disordered" evidence="5">
    <location>
        <begin position="130"/>
        <end position="186"/>
    </location>
</feature>
<dbReference type="GO" id="GO:0071944">
    <property type="term" value="C:cell periphery"/>
    <property type="evidence" value="ECO:0007669"/>
    <property type="project" value="UniProtKB-ARBA"/>
</dbReference>
<dbReference type="Pfam" id="PF01822">
    <property type="entry name" value="WSC"/>
    <property type="match status" value="1"/>
</dbReference>
<evidence type="ECO:0000256" key="3">
    <source>
        <dbReference type="ARBA" id="ARBA00022989"/>
    </source>
</evidence>
<dbReference type="GO" id="GO:0016020">
    <property type="term" value="C:membrane"/>
    <property type="evidence" value="ECO:0007669"/>
    <property type="project" value="UniProtKB-SubCell"/>
</dbReference>
<evidence type="ECO:0000256" key="4">
    <source>
        <dbReference type="ARBA" id="ARBA00023136"/>
    </source>
</evidence>
<dbReference type="GeneID" id="81403267"/>
<dbReference type="EMBL" id="JAPQKL010000003">
    <property type="protein sequence ID" value="KAJ5138505.1"/>
    <property type="molecule type" value="Genomic_DNA"/>
</dbReference>
<keyword evidence="10" id="KW-1185">Reference proteome</keyword>
<dbReference type="Proteomes" id="UP001149079">
    <property type="component" value="Unassembled WGS sequence"/>
</dbReference>
<feature type="transmembrane region" description="Helical" evidence="6">
    <location>
        <begin position="189"/>
        <end position="213"/>
    </location>
</feature>
<reference evidence="9" key="2">
    <citation type="journal article" date="2023" name="IMA Fungus">
        <title>Comparative genomic study of the Penicillium genus elucidates a diverse pangenome and 15 lateral gene transfer events.</title>
        <authorList>
            <person name="Petersen C."/>
            <person name="Sorensen T."/>
            <person name="Nielsen M.R."/>
            <person name="Sondergaard T.E."/>
            <person name="Sorensen J.L."/>
            <person name="Fitzpatrick D.A."/>
            <person name="Frisvad J.C."/>
            <person name="Nielsen K.L."/>
        </authorList>
    </citation>
    <scope>NUCLEOTIDE SEQUENCE</scope>
    <source>
        <strain evidence="9">IBT 22155</strain>
    </source>
</reference>
<comment type="subcellular location">
    <subcellularLocation>
        <location evidence="1">Membrane</location>
        <topology evidence="1">Single-pass membrane protein</topology>
    </subcellularLocation>
</comment>
<accession>A0A9W9H4H8</accession>
<dbReference type="PROSITE" id="PS51212">
    <property type="entry name" value="WSC"/>
    <property type="match status" value="1"/>
</dbReference>
<dbReference type="AlphaFoldDB" id="A0A9W9H4H8"/>
<dbReference type="OrthoDB" id="2019572at2759"/>
<sequence>MFFNTRGALAATVLIAATSVVAEDFKVVPRGPLAATLVGCYSSVPGYGKTMPYTYQSSGWCQDHCSKEHGAFALTGGSDCVCGDTLPPSSEKVSTGKCSKSCSGWPQDKCGGDGYYSVYTTGLDDDIPTYSKSNSTKDGAGDKSTTKTDSAATGVTTGAGGQTQIVTSNPSASPAADTEEKTSKSKNTAAIAAGVVVGVVGFAALCGAGFFYWRSKKNKSNAASGPIGGYGRDSSPPSMTDSRFDGDYMAQRRQSNGSIDDDHDFSRRILQVNMRGTQPHCFETDFMVQVTNPDR</sequence>
<evidence type="ECO:0000256" key="2">
    <source>
        <dbReference type="ARBA" id="ARBA00022692"/>
    </source>
</evidence>
<evidence type="ECO:0000256" key="7">
    <source>
        <dbReference type="SAM" id="SignalP"/>
    </source>
</evidence>
<evidence type="ECO:0000256" key="5">
    <source>
        <dbReference type="SAM" id="MobiDB-lite"/>
    </source>
</evidence>
<evidence type="ECO:0000256" key="6">
    <source>
        <dbReference type="SAM" id="Phobius"/>
    </source>
</evidence>
<keyword evidence="4 6" id="KW-0472">Membrane</keyword>
<feature type="domain" description="WSC" evidence="8">
    <location>
        <begin position="34"/>
        <end position="122"/>
    </location>
</feature>
<keyword evidence="7" id="KW-0732">Signal</keyword>
<feature type="signal peptide" evidence="7">
    <location>
        <begin position="1"/>
        <end position="22"/>
    </location>
</feature>